<feature type="transmembrane region" description="Helical" evidence="2">
    <location>
        <begin position="171"/>
        <end position="202"/>
    </location>
</feature>
<feature type="compositionally biased region" description="Polar residues" evidence="1">
    <location>
        <begin position="235"/>
        <end position="257"/>
    </location>
</feature>
<evidence type="ECO:0000256" key="2">
    <source>
        <dbReference type="SAM" id="Phobius"/>
    </source>
</evidence>
<evidence type="ECO:0000313" key="3">
    <source>
        <dbReference type="EMBL" id="KAK5986443.1"/>
    </source>
</evidence>
<feature type="region of interest" description="Disordered" evidence="1">
    <location>
        <begin position="106"/>
        <end position="129"/>
    </location>
</feature>
<dbReference type="EMBL" id="WIXE01000619">
    <property type="protein sequence ID" value="KAK5986443.1"/>
    <property type="molecule type" value="Genomic_DNA"/>
</dbReference>
<evidence type="ECO:0000256" key="1">
    <source>
        <dbReference type="SAM" id="MobiDB-lite"/>
    </source>
</evidence>
<organism evidence="3 4">
    <name type="scientific">Trichostrongylus colubriformis</name>
    <name type="common">Black scour worm</name>
    <dbReference type="NCBI Taxonomy" id="6319"/>
    <lineage>
        <taxon>Eukaryota</taxon>
        <taxon>Metazoa</taxon>
        <taxon>Ecdysozoa</taxon>
        <taxon>Nematoda</taxon>
        <taxon>Chromadorea</taxon>
        <taxon>Rhabditida</taxon>
        <taxon>Rhabditina</taxon>
        <taxon>Rhabditomorpha</taxon>
        <taxon>Strongyloidea</taxon>
        <taxon>Trichostrongylidae</taxon>
        <taxon>Trichostrongylus</taxon>
    </lineage>
</organism>
<dbReference type="AlphaFoldDB" id="A0AAN8GCD3"/>
<name>A0AAN8GCD3_TRICO</name>
<feature type="compositionally biased region" description="Low complexity" evidence="1">
    <location>
        <begin position="107"/>
        <end position="129"/>
    </location>
</feature>
<keyword evidence="2" id="KW-1133">Transmembrane helix</keyword>
<accession>A0AAN8GCD3</accession>
<proteinExistence type="predicted"/>
<keyword evidence="2" id="KW-0472">Membrane</keyword>
<evidence type="ECO:0000313" key="4">
    <source>
        <dbReference type="Proteomes" id="UP001331761"/>
    </source>
</evidence>
<gene>
    <name evidence="3" type="ORF">GCK32_012835</name>
</gene>
<keyword evidence="4" id="KW-1185">Reference proteome</keyword>
<feature type="region of interest" description="Disordered" evidence="1">
    <location>
        <begin position="210"/>
        <end position="262"/>
    </location>
</feature>
<feature type="non-terminal residue" evidence="3">
    <location>
        <position position="1"/>
    </location>
</feature>
<dbReference type="Proteomes" id="UP001331761">
    <property type="component" value="Unassembled WGS sequence"/>
</dbReference>
<comment type="caution">
    <text evidence="3">The sequence shown here is derived from an EMBL/GenBank/DDBJ whole genome shotgun (WGS) entry which is preliminary data.</text>
</comment>
<keyword evidence="2" id="KW-0812">Transmembrane</keyword>
<protein>
    <submittedName>
        <fullName evidence="3">Uncharacterized protein</fullName>
    </submittedName>
</protein>
<reference evidence="3 4" key="1">
    <citation type="submission" date="2019-10" db="EMBL/GenBank/DDBJ databases">
        <title>Assembly and Annotation for the nematode Trichostrongylus colubriformis.</title>
        <authorList>
            <person name="Martin J."/>
        </authorList>
    </citation>
    <scope>NUCLEOTIDE SEQUENCE [LARGE SCALE GENOMIC DNA]</scope>
    <source>
        <strain evidence="3">G859</strain>
        <tissue evidence="3">Whole worm</tissue>
    </source>
</reference>
<feature type="compositionally biased region" description="Low complexity" evidence="1">
    <location>
        <begin position="214"/>
        <end position="229"/>
    </location>
</feature>
<sequence>VEEPLCGFRIVYQNDSCVNNSAVELTVEYEPEHAVDDKLKRMFKNGVCYYDSSALTCICYGHRCNDAPHMKEILAMELARGALSSAKNVITCFLFRDEASAVFGTQPTTRSTSTEAATEAPETVGPAETEASEEITMLITTTTSKPLLYAAPDQDNHANKKEAVQGEKEDLYLIIFLAVGVIALLLICLSIIFIIMSIVNIAQRNKVLKSMKDGSPSSRWQPSSSGMSGEVNEPPFSSNREQPSNGRRSALPSNSARKNAPDLYANYESNLWDSN</sequence>